<dbReference type="EMBL" id="BARU01019531">
    <property type="protein sequence ID" value="GAH53838.1"/>
    <property type="molecule type" value="Genomic_DNA"/>
</dbReference>
<protein>
    <submittedName>
        <fullName evidence="1">Uncharacterized protein</fullName>
    </submittedName>
</protein>
<gene>
    <name evidence="1" type="ORF">S03H2_32163</name>
</gene>
<organism evidence="1">
    <name type="scientific">marine sediment metagenome</name>
    <dbReference type="NCBI Taxonomy" id="412755"/>
    <lineage>
        <taxon>unclassified sequences</taxon>
        <taxon>metagenomes</taxon>
        <taxon>ecological metagenomes</taxon>
    </lineage>
</organism>
<comment type="caution">
    <text evidence="1">The sequence shown here is derived from an EMBL/GenBank/DDBJ whole genome shotgun (WGS) entry which is preliminary data.</text>
</comment>
<accession>X1I8C5</accession>
<evidence type="ECO:0000313" key="1">
    <source>
        <dbReference type="EMBL" id="GAH53838.1"/>
    </source>
</evidence>
<feature type="non-terminal residue" evidence="1">
    <location>
        <position position="38"/>
    </location>
</feature>
<sequence>MRNTKFTIVNLVLVLIIGLSFNAFAEKSIGVEELKLSA</sequence>
<dbReference type="AlphaFoldDB" id="X1I8C5"/>
<reference evidence="1" key="1">
    <citation type="journal article" date="2014" name="Front. Microbiol.">
        <title>High frequency of phylogenetically diverse reductive dehalogenase-homologous genes in deep subseafloor sedimentary metagenomes.</title>
        <authorList>
            <person name="Kawai M."/>
            <person name="Futagami T."/>
            <person name="Toyoda A."/>
            <person name="Takaki Y."/>
            <person name="Nishi S."/>
            <person name="Hori S."/>
            <person name="Arai W."/>
            <person name="Tsubouchi T."/>
            <person name="Morono Y."/>
            <person name="Uchiyama I."/>
            <person name="Ito T."/>
            <person name="Fujiyama A."/>
            <person name="Inagaki F."/>
            <person name="Takami H."/>
        </authorList>
    </citation>
    <scope>NUCLEOTIDE SEQUENCE</scope>
    <source>
        <strain evidence="1">Expedition CK06-06</strain>
    </source>
</reference>
<proteinExistence type="predicted"/>
<name>X1I8C5_9ZZZZ</name>